<keyword evidence="2" id="KW-0815">Transposition</keyword>
<dbReference type="SUPFAM" id="SSF46689">
    <property type="entry name" value="Homeodomain-like"/>
    <property type="match status" value="1"/>
</dbReference>
<reference evidence="7 8" key="1">
    <citation type="submission" date="2019-08" db="EMBL/GenBank/DDBJ databases">
        <title>Bacillus genomes from the desert of Cuatro Cienegas, Coahuila.</title>
        <authorList>
            <person name="Olmedo-Alvarez G."/>
        </authorList>
    </citation>
    <scope>NUCLEOTIDE SEQUENCE [LARGE SCALE GENOMIC DNA]</scope>
    <source>
        <strain evidence="7 8">CH451a_14T</strain>
    </source>
</reference>
<dbReference type="RefSeq" id="WP_148990834.1">
    <property type="nucleotide sequence ID" value="NZ_VTEW01000002.1"/>
</dbReference>
<dbReference type="InterPro" id="IPR001584">
    <property type="entry name" value="Integrase_cat-core"/>
</dbReference>
<dbReference type="InterPro" id="IPR036397">
    <property type="entry name" value="RNaseH_sf"/>
</dbReference>
<dbReference type="GO" id="GO:0006310">
    <property type="term" value="P:DNA recombination"/>
    <property type="evidence" value="ECO:0007669"/>
    <property type="project" value="UniProtKB-KW"/>
</dbReference>
<dbReference type="NCBIfam" id="NF033546">
    <property type="entry name" value="transpos_IS21"/>
    <property type="match status" value="1"/>
</dbReference>
<sequence length="510" mass="59963">MAYSKIHELSRKGFSIAAISRKVGLSRNTVYKHLKKTPKEFHDWVLQTSRRKKKLDEYHEVILYWLKEHPDLTGAQVHDWLKEKFEGFTIGESTVRSYVTDLRERHSIPKKLLIREYQTVEELPMGKQAQVDFGEVIVQRTDKGRQKLWFIAFVLSCSRYKFVEWLDRPFTTRDVIRCHEAAFHFYGGRPEELVYDQDHLIAVSENAGDIILTKEFQAYQQMRKFSIYLCRKSDPETKGKIENVVKYIKYNFSKNRVYSSLDVWNEQSLKWLSRTGNYNVHHTTKKRPFEVHALEKQHLQRVSTEFSFENNYKPSITRSIRKDNVISYLSNRYSVPTGTYRPQKSNIAYLDITEDNQLIIRLTPDGEVIASHTLAAGKGQLIQDKNHKRKRSTKLTEWEMEIRKKFSNKDKFDEFITSLKERYPRHMGDQLTVLWNLIQHEPESINEALDKVIEYKLTSANDFRDIVQSLKQGSANNKVPTKQDSPYSHINASTRKIESYIEILKGGHSA</sequence>
<dbReference type="PANTHER" id="PTHR35004">
    <property type="entry name" value="TRANSPOSASE RV3428C-RELATED"/>
    <property type="match status" value="1"/>
</dbReference>
<dbReference type="PROSITE" id="PS50531">
    <property type="entry name" value="HTH_IS21"/>
    <property type="match status" value="1"/>
</dbReference>
<dbReference type="InterPro" id="IPR009057">
    <property type="entry name" value="Homeodomain-like_sf"/>
</dbReference>
<dbReference type="GO" id="GO:0015074">
    <property type="term" value="P:DNA integration"/>
    <property type="evidence" value="ECO:0007669"/>
    <property type="project" value="InterPro"/>
</dbReference>
<proteinExistence type="inferred from homology"/>
<dbReference type="OrthoDB" id="92877at2"/>
<accession>A0A5D4U7Y1</accession>
<dbReference type="InterPro" id="IPR012337">
    <property type="entry name" value="RNaseH-like_sf"/>
</dbReference>
<evidence type="ECO:0000259" key="6">
    <source>
        <dbReference type="PROSITE" id="PS50994"/>
    </source>
</evidence>
<protein>
    <submittedName>
        <fullName evidence="7">IS21 family transposase</fullName>
    </submittedName>
</protein>
<dbReference type="GO" id="GO:0032196">
    <property type="term" value="P:transposition"/>
    <property type="evidence" value="ECO:0007669"/>
    <property type="project" value="UniProtKB-KW"/>
</dbReference>
<keyword evidence="4" id="KW-0233">DNA recombination</keyword>
<feature type="domain" description="HTH IS21-type" evidence="5">
    <location>
        <begin position="1"/>
        <end position="66"/>
    </location>
</feature>
<feature type="domain" description="Integrase catalytic" evidence="6">
    <location>
        <begin position="120"/>
        <end position="296"/>
    </location>
</feature>
<dbReference type="SUPFAM" id="SSF53098">
    <property type="entry name" value="Ribonuclease H-like"/>
    <property type="match status" value="1"/>
</dbReference>
<dbReference type="EMBL" id="VTEW01000002">
    <property type="protein sequence ID" value="TYS83474.1"/>
    <property type="molecule type" value="Genomic_DNA"/>
</dbReference>
<dbReference type="PROSITE" id="PS50994">
    <property type="entry name" value="INTEGRASE"/>
    <property type="match status" value="1"/>
</dbReference>
<evidence type="ECO:0000313" key="8">
    <source>
        <dbReference type="Proteomes" id="UP000325054"/>
    </source>
</evidence>
<evidence type="ECO:0000256" key="1">
    <source>
        <dbReference type="ARBA" id="ARBA00009277"/>
    </source>
</evidence>
<evidence type="ECO:0000313" key="7">
    <source>
        <dbReference type="EMBL" id="TYS83474.1"/>
    </source>
</evidence>
<evidence type="ECO:0000256" key="4">
    <source>
        <dbReference type="ARBA" id="ARBA00023172"/>
    </source>
</evidence>
<dbReference type="Gene3D" id="1.10.10.60">
    <property type="entry name" value="Homeodomain-like"/>
    <property type="match status" value="1"/>
</dbReference>
<dbReference type="Gene3D" id="3.30.420.10">
    <property type="entry name" value="Ribonuclease H-like superfamily/Ribonuclease H"/>
    <property type="match status" value="1"/>
</dbReference>
<dbReference type="PANTHER" id="PTHR35004:SF6">
    <property type="entry name" value="TRANSPOSASE"/>
    <property type="match status" value="1"/>
</dbReference>
<gene>
    <name evidence="7" type="ORF">FZC80_02115</name>
</gene>
<organism evidence="7 8">
    <name type="scientific">Rossellomorea aquimaris</name>
    <dbReference type="NCBI Taxonomy" id="189382"/>
    <lineage>
        <taxon>Bacteria</taxon>
        <taxon>Bacillati</taxon>
        <taxon>Bacillota</taxon>
        <taxon>Bacilli</taxon>
        <taxon>Bacillales</taxon>
        <taxon>Bacillaceae</taxon>
        <taxon>Rossellomorea</taxon>
    </lineage>
</organism>
<keyword evidence="3" id="KW-0238">DNA-binding</keyword>
<comment type="similarity">
    <text evidence="1">Belongs to the transposase IS21/IS408/IS1162 family.</text>
</comment>
<dbReference type="Proteomes" id="UP000325054">
    <property type="component" value="Unassembled WGS sequence"/>
</dbReference>
<comment type="caution">
    <text evidence="7">The sequence shown here is derived from an EMBL/GenBank/DDBJ whole genome shotgun (WGS) entry which is preliminary data.</text>
</comment>
<evidence type="ECO:0000256" key="2">
    <source>
        <dbReference type="ARBA" id="ARBA00022578"/>
    </source>
</evidence>
<evidence type="ECO:0000256" key="3">
    <source>
        <dbReference type="ARBA" id="ARBA00023125"/>
    </source>
</evidence>
<dbReference type="AlphaFoldDB" id="A0A5D4U7Y1"/>
<name>A0A5D4U7Y1_9BACI</name>
<dbReference type="GO" id="GO:0003677">
    <property type="term" value="F:DNA binding"/>
    <property type="evidence" value="ECO:0007669"/>
    <property type="project" value="UniProtKB-KW"/>
</dbReference>
<evidence type="ECO:0000259" key="5">
    <source>
        <dbReference type="PROSITE" id="PS50531"/>
    </source>
</evidence>
<dbReference type="InterPro" id="IPR017894">
    <property type="entry name" value="HTH_IS21_transposase_type"/>
</dbReference>